<evidence type="ECO:0000313" key="1">
    <source>
        <dbReference type="EMBL" id="AOJ07451.1"/>
    </source>
</evidence>
<dbReference type="AlphaFoldDB" id="A0A1B4FV24"/>
<organism evidence="1 2">
    <name type="scientific">Burkholderia mayonis</name>
    <dbReference type="NCBI Taxonomy" id="1385591"/>
    <lineage>
        <taxon>Bacteria</taxon>
        <taxon>Pseudomonadati</taxon>
        <taxon>Pseudomonadota</taxon>
        <taxon>Betaproteobacteria</taxon>
        <taxon>Burkholderiales</taxon>
        <taxon>Burkholderiaceae</taxon>
        <taxon>Burkholderia</taxon>
        <taxon>pseudomallei group</taxon>
    </lineage>
</organism>
<dbReference type="EMBL" id="CP013388">
    <property type="protein sequence ID" value="AOJ07451.1"/>
    <property type="molecule type" value="Genomic_DNA"/>
</dbReference>
<proteinExistence type="predicted"/>
<sequence length="61" mass="6593">MMSRRCGGSRNAAVLVALPGRGRWPKARSMDRLAAMASSVGVVEAGSFSRVARYAPRNRSR</sequence>
<dbReference type="Proteomes" id="UP000067711">
    <property type="component" value="Chromosome 2"/>
</dbReference>
<reference evidence="1 2" key="1">
    <citation type="submission" date="2015-12" db="EMBL/GenBank/DDBJ databases">
        <title>Diversity of Burkholderia near neighbor genomes.</title>
        <authorList>
            <person name="Sahl J."/>
            <person name="Wagner D."/>
            <person name="Keim P."/>
        </authorList>
    </citation>
    <scope>NUCLEOTIDE SEQUENCE [LARGE SCALE GENOMIC DNA]</scope>
    <source>
        <strain evidence="1 2">BDU8</strain>
    </source>
</reference>
<gene>
    <name evidence="1" type="ORF">WS71_09115</name>
</gene>
<evidence type="ECO:0000313" key="2">
    <source>
        <dbReference type="Proteomes" id="UP000067711"/>
    </source>
</evidence>
<name>A0A1B4FV24_9BURK</name>
<protein>
    <submittedName>
        <fullName evidence="1">Uncharacterized protein</fullName>
    </submittedName>
</protein>
<accession>A0A1B4FV24</accession>